<protein>
    <submittedName>
        <fullName evidence="2">Uncharacterized protein</fullName>
    </submittedName>
</protein>
<dbReference type="InterPro" id="IPR036388">
    <property type="entry name" value="WH-like_DNA-bd_sf"/>
</dbReference>
<dbReference type="InterPro" id="IPR009057">
    <property type="entry name" value="Homeodomain-like_sf"/>
</dbReference>
<evidence type="ECO:0000313" key="2">
    <source>
        <dbReference type="EMBL" id="PIR83291.1"/>
    </source>
</evidence>
<gene>
    <name evidence="2" type="ORF">COU19_00975</name>
</gene>
<dbReference type="SUPFAM" id="SSF46689">
    <property type="entry name" value="Homeodomain-like"/>
    <property type="match status" value="1"/>
</dbReference>
<comment type="caution">
    <text evidence="2">The sequence shown here is derived from an EMBL/GenBank/DDBJ whole genome shotgun (WGS) entry which is preliminary data.</text>
</comment>
<name>A0A2H0UA55_9BACT</name>
<accession>A0A2H0UA55</accession>
<dbReference type="GO" id="GO:0004803">
    <property type="term" value="F:transposase activity"/>
    <property type="evidence" value="ECO:0007669"/>
    <property type="project" value="InterPro"/>
</dbReference>
<feature type="region of interest" description="Disordered" evidence="1">
    <location>
        <begin position="81"/>
        <end position="100"/>
    </location>
</feature>
<organism evidence="2 3">
    <name type="scientific">Candidatus Kaiserbacteria bacterium CG10_big_fil_rev_8_21_14_0_10_56_12</name>
    <dbReference type="NCBI Taxonomy" id="1974611"/>
    <lineage>
        <taxon>Bacteria</taxon>
        <taxon>Candidatus Kaiseribacteriota</taxon>
    </lineage>
</organism>
<proteinExistence type="predicted"/>
<feature type="non-terminal residue" evidence="2">
    <location>
        <position position="100"/>
    </location>
</feature>
<dbReference type="AlphaFoldDB" id="A0A2H0UA55"/>
<sequence>MTQHRITPDVKEQIINRVKNEGISIKQIAEEHGITDSAIYKWLGNKVEGPTSMLELAKLRRENDELLRLVGLMTLKLSDAQKRSERRSINGEPCKGTAPW</sequence>
<evidence type="ECO:0000256" key="1">
    <source>
        <dbReference type="SAM" id="MobiDB-lite"/>
    </source>
</evidence>
<reference evidence="3" key="1">
    <citation type="submission" date="2017-09" db="EMBL/GenBank/DDBJ databases">
        <title>Depth-based differentiation of microbial function through sediment-hosted aquifers and enrichment of novel symbionts in the deep terrestrial subsurface.</title>
        <authorList>
            <person name="Probst A.J."/>
            <person name="Ladd B."/>
            <person name="Jarett J.K."/>
            <person name="Geller-Mcgrath D.E."/>
            <person name="Sieber C.M.K."/>
            <person name="Emerson J.B."/>
            <person name="Anantharaman K."/>
            <person name="Thomas B.C."/>
            <person name="Malmstrom R."/>
            <person name="Stieglmeier M."/>
            <person name="Klingl A."/>
            <person name="Woyke T."/>
            <person name="Ryan C.M."/>
            <person name="Banfield J.F."/>
        </authorList>
    </citation>
    <scope>NUCLEOTIDE SEQUENCE [LARGE SCALE GENOMIC DNA]</scope>
</reference>
<dbReference type="Gene3D" id="1.10.10.10">
    <property type="entry name" value="Winged helix-like DNA-binding domain superfamily/Winged helix DNA-binding domain"/>
    <property type="match status" value="1"/>
</dbReference>
<dbReference type="EMBL" id="PFBL01000008">
    <property type="protein sequence ID" value="PIR83291.1"/>
    <property type="molecule type" value="Genomic_DNA"/>
</dbReference>
<dbReference type="GO" id="GO:0003677">
    <property type="term" value="F:DNA binding"/>
    <property type="evidence" value="ECO:0007669"/>
    <property type="project" value="InterPro"/>
</dbReference>
<dbReference type="Proteomes" id="UP000230179">
    <property type="component" value="Unassembled WGS sequence"/>
</dbReference>
<dbReference type="Pfam" id="PF01527">
    <property type="entry name" value="HTH_Tnp_1"/>
    <property type="match status" value="1"/>
</dbReference>
<evidence type="ECO:0000313" key="3">
    <source>
        <dbReference type="Proteomes" id="UP000230179"/>
    </source>
</evidence>
<dbReference type="InterPro" id="IPR002514">
    <property type="entry name" value="Transposase_8"/>
</dbReference>
<dbReference type="GO" id="GO:0006313">
    <property type="term" value="P:DNA transposition"/>
    <property type="evidence" value="ECO:0007669"/>
    <property type="project" value="InterPro"/>
</dbReference>